<comment type="caution">
    <text evidence="2">The sequence shown here is derived from an EMBL/GenBank/DDBJ whole genome shotgun (WGS) entry which is preliminary data.</text>
</comment>
<evidence type="ECO:0000256" key="1">
    <source>
        <dbReference type="SAM" id="Phobius"/>
    </source>
</evidence>
<keyword evidence="3" id="KW-1185">Reference proteome</keyword>
<dbReference type="InterPro" id="IPR018770">
    <property type="entry name" value="ChloroindolylP_hydrolase"/>
</dbReference>
<keyword evidence="1" id="KW-0472">Membrane</keyword>
<feature type="transmembrane region" description="Helical" evidence="1">
    <location>
        <begin position="34"/>
        <end position="52"/>
    </location>
</feature>
<organism evidence="2 3">
    <name type="scientific">Virgibacillus siamensis</name>
    <dbReference type="NCBI Taxonomy" id="480071"/>
    <lineage>
        <taxon>Bacteria</taxon>
        <taxon>Bacillati</taxon>
        <taxon>Bacillota</taxon>
        <taxon>Bacilli</taxon>
        <taxon>Bacillales</taxon>
        <taxon>Bacillaceae</taxon>
        <taxon>Virgibacillus</taxon>
    </lineage>
</organism>
<accession>A0ABP3QNQ3</accession>
<dbReference type="EMBL" id="BAAADS010000006">
    <property type="protein sequence ID" value="GAA0594339.1"/>
    <property type="molecule type" value="Genomic_DNA"/>
</dbReference>
<reference evidence="3" key="1">
    <citation type="journal article" date="2019" name="Int. J. Syst. Evol. Microbiol.">
        <title>The Global Catalogue of Microorganisms (GCM) 10K type strain sequencing project: providing services to taxonomists for standard genome sequencing and annotation.</title>
        <authorList>
            <consortium name="The Broad Institute Genomics Platform"/>
            <consortium name="The Broad Institute Genome Sequencing Center for Infectious Disease"/>
            <person name="Wu L."/>
            <person name="Ma J."/>
        </authorList>
    </citation>
    <scope>NUCLEOTIDE SEQUENCE [LARGE SCALE GENOMIC DNA]</scope>
    <source>
        <strain evidence="3">JCM 15395</strain>
    </source>
</reference>
<evidence type="ECO:0000313" key="2">
    <source>
        <dbReference type="EMBL" id="GAA0594339.1"/>
    </source>
</evidence>
<feature type="transmembrane region" description="Helical" evidence="1">
    <location>
        <begin position="7"/>
        <end position="28"/>
    </location>
</feature>
<keyword evidence="1" id="KW-0812">Transmembrane</keyword>
<dbReference type="Proteomes" id="UP001500866">
    <property type="component" value="Unassembled WGS sequence"/>
</dbReference>
<evidence type="ECO:0000313" key="3">
    <source>
        <dbReference type="Proteomes" id="UP001500866"/>
    </source>
</evidence>
<keyword evidence="1" id="KW-1133">Transmembrane helix</keyword>
<name>A0ABP3QNQ3_9BACI</name>
<protein>
    <submittedName>
        <fullName evidence="2">5-bromo-4-chloroindolyl phosphate hydrolysis family protein</fullName>
    </submittedName>
</protein>
<dbReference type="Pfam" id="PF10112">
    <property type="entry name" value="Halogen_Hydrol"/>
    <property type="match status" value="1"/>
</dbReference>
<proteinExistence type="predicted"/>
<gene>
    <name evidence="2" type="ORF">GCM10009001_08030</name>
</gene>
<sequence length="215" mass="25246">MMKQVGAFLLRGIGGVFGYSFIWLISFFVFEQGFFLSVLYAFFGGGFVFFSLKGVQRGLDIKRSGLKAGEYRYITKNLKEAKKKISRLQKVLFRVRNFRDAKQNLLLMQIVRKIYTNTKKEPERFYKAERFYYKNLDSLVEIAEKYAYLQQQPAKNAEMSKALADTRDTMHMLTGTVNNDLHYMLRDDFEVLDVELETARRTISDKNNDNRRISE</sequence>